<dbReference type="AlphaFoldDB" id="A0A2H3CJ24"/>
<gene>
    <name evidence="1" type="ORF">ARMGADRAFT_1038195</name>
</gene>
<reference evidence="2" key="1">
    <citation type="journal article" date="2017" name="Nat. Ecol. Evol.">
        <title>Genome expansion and lineage-specific genetic innovations in the forest pathogenic fungi Armillaria.</title>
        <authorList>
            <person name="Sipos G."/>
            <person name="Prasanna A.N."/>
            <person name="Walter M.C."/>
            <person name="O'Connor E."/>
            <person name="Balint B."/>
            <person name="Krizsan K."/>
            <person name="Kiss B."/>
            <person name="Hess J."/>
            <person name="Varga T."/>
            <person name="Slot J."/>
            <person name="Riley R."/>
            <person name="Boka B."/>
            <person name="Rigling D."/>
            <person name="Barry K."/>
            <person name="Lee J."/>
            <person name="Mihaltcheva S."/>
            <person name="LaButti K."/>
            <person name="Lipzen A."/>
            <person name="Waldron R."/>
            <person name="Moloney N.M."/>
            <person name="Sperisen C."/>
            <person name="Kredics L."/>
            <person name="Vagvoelgyi C."/>
            <person name="Patrignani A."/>
            <person name="Fitzpatrick D."/>
            <person name="Nagy I."/>
            <person name="Doyle S."/>
            <person name="Anderson J.B."/>
            <person name="Grigoriev I.V."/>
            <person name="Gueldener U."/>
            <person name="Muensterkoetter M."/>
            <person name="Nagy L.G."/>
        </authorList>
    </citation>
    <scope>NUCLEOTIDE SEQUENCE [LARGE SCALE GENOMIC DNA]</scope>
    <source>
        <strain evidence="2">Ar21-2</strain>
    </source>
</reference>
<proteinExistence type="predicted"/>
<organism evidence="1 2">
    <name type="scientific">Armillaria gallica</name>
    <name type="common">Bulbous honey fungus</name>
    <name type="synonym">Armillaria bulbosa</name>
    <dbReference type="NCBI Taxonomy" id="47427"/>
    <lineage>
        <taxon>Eukaryota</taxon>
        <taxon>Fungi</taxon>
        <taxon>Dikarya</taxon>
        <taxon>Basidiomycota</taxon>
        <taxon>Agaricomycotina</taxon>
        <taxon>Agaricomycetes</taxon>
        <taxon>Agaricomycetidae</taxon>
        <taxon>Agaricales</taxon>
        <taxon>Marasmiineae</taxon>
        <taxon>Physalacriaceae</taxon>
        <taxon>Armillaria</taxon>
    </lineage>
</organism>
<sequence>MKEMLKVIHNWLTFVAPNQQCLEKAEKVRLPLYSLLLQNGYLMVTETMAALLKGWTFASPKRIHIVAELLHHCIHYNVGFRKAVPHSSLAWFQKPKEFYPLPTSSEPSFCLLKNQATTLSYLYFKGFFEFWTDKAKGEALAMTECKWALYLAKAAGGDTIKETYKFTASDMKYRKNLLNTACPGNWTLIQLSHLAFN</sequence>
<dbReference type="OrthoDB" id="10631872at2759"/>
<protein>
    <submittedName>
        <fullName evidence="1">Uncharacterized protein</fullName>
    </submittedName>
</protein>
<evidence type="ECO:0000313" key="2">
    <source>
        <dbReference type="Proteomes" id="UP000217790"/>
    </source>
</evidence>
<keyword evidence="2" id="KW-1185">Reference proteome</keyword>
<dbReference type="InParanoid" id="A0A2H3CJ24"/>
<name>A0A2H3CJ24_ARMGA</name>
<dbReference type="EMBL" id="KZ293710">
    <property type="protein sequence ID" value="PBK83045.1"/>
    <property type="molecule type" value="Genomic_DNA"/>
</dbReference>
<accession>A0A2H3CJ24</accession>
<dbReference type="Proteomes" id="UP000217790">
    <property type="component" value="Unassembled WGS sequence"/>
</dbReference>
<evidence type="ECO:0000313" key="1">
    <source>
        <dbReference type="EMBL" id="PBK83045.1"/>
    </source>
</evidence>